<evidence type="ECO:0000256" key="1">
    <source>
        <dbReference type="SAM" id="MobiDB-lite"/>
    </source>
</evidence>
<dbReference type="PANTHER" id="PTHR47751:SF1">
    <property type="entry name" value="SUPERFAMILY HYDROLASE, PUTATIVE (AFU_ORTHOLOGUE AFUA_2G16580)-RELATED"/>
    <property type="match status" value="1"/>
</dbReference>
<dbReference type="SUPFAM" id="SSF53474">
    <property type="entry name" value="alpha/beta-Hydrolases"/>
    <property type="match status" value="1"/>
</dbReference>
<evidence type="ECO:0000259" key="2">
    <source>
        <dbReference type="Pfam" id="PF01738"/>
    </source>
</evidence>
<evidence type="ECO:0000313" key="3">
    <source>
        <dbReference type="EMBL" id="QQM38132.1"/>
    </source>
</evidence>
<keyword evidence="4" id="KW-1185">Reference proteome</keyword>
<name>A0A7T7KTG8_9ACTN</name>
<feature type="region of interest" description="Disordered" evidence="1">
    <location>
        <begin position="1"/>
        <end position="29"/>
    </location>
</feature>
<dbReference type="Proteomes" id="UP000595636">
    <property type="component" value="Chromosome"/>
</dbReference>
<protein>
    <submittedName>
        <fullName evidence="3">Dienelactone hydrolase family protein</fullName>
    </submittedName>
</protein>
<dbReference type="AlphaFoldDB" id="A0A7T7KTG8"/>
<reference evidence="3 4" key="1">
    <citation type="submission" date="2020-12" db="EMBL/GenBank/DDBJ databases">
        <title>A novel species.</title>
        <authorList>
            <person name="Li K."/>
        </authorList>
    </citation>
    <scope>NUCLEOTIDE SEQUENCE [LARGE SCALE GENOMIC DNA]</scope>
    <source>
        <strain evidence="3 4">ZYC-3</strain>
    </source>
</reference>
<dbReference type="InterPro" id="IPR051411">
    <property type="entry name" value="Polyketide_trans_af380"/>
</dbReference>
<dbReference type="EMBL" id="CP066831">
    <property type="protein sequence ID" value="QQM38132.1"/>
    <property type="molecule type" value="Genomic_DNA"/>
</dbReference>
<dbReference type="InterPro" id="IPR029058">
    <property type="entry name" value="AB_hydrolase_fold"/>
</dbReference>
<sequence>MFGDQNRPAEIIHPNKRDGQPLGENYFPNGTDIPDFHAAGGGGEIETVRTDFTFLSNGPTPAGHLHTPVVPADSPMPAIVVVHPWGGVKEQAAGLYAQRLAEHGYAVLAFDAAYQGASEGEPHFLENPFQRAEDINRAVSYLSTRQDVDSERIGVLGISTGGGHAANAAVSDQRIKATGTVSAADVGSLLRDGLSDGRDPSVFFFSELVARAGQLRTEGPLGEPAVIEHIVPEEVDETAPGRLRQGHEYDRAAHGAHAWSGNAWVVPRSVDQIARYDSFAGIESLAPRPLLMIAAKGRAA</sequence>
<feature type="domain" description="Dienelactone hydrolase" evidence="2">
    <location>
        <begin position="70"/>
        <end position="178"/>
    </location>
</feature>
<organism evidence="3 4">
    <name type="scientific">Streptomyces liliifuscus</name>
    <dbReference type="NCBI Taxonomy" id="2797636"/>
    <lineage>
        <taxon>Bacteria</taxon>
        <taxon>Bacillati</taxon>
        <taxon>Actinomycetota</taxon>
        <taxon>Actinomycetes</taxon>
        <taxon>Kitasatosporales</taxon>
        <taxon>Streptomycetaceae</taxon>
        <taxon>Streptomyces</taxon>
    </lineage>
</organism>
<gene>
    <name evidence="3" type="ORF">JEQ17_00535</name>
</gene>
<dbReference type="InterPro" id="IPR002925">
    <property type="entry name" value="Dienelactn_hydro"/>
</dbReference>
<evidence type="ECO:0000313" key="4">
    <source>
        <dbReference type="Proteomes" id="UP000595636"/>
    </source>
</evidence>
<dbReference type="KEGG" id="slf:JEQ17_00535"/>
<dbReference type="GO" id="GO:0016787">
    <property type="term" value="F:hydrolase activity"/>
    <property type="evidence" value="ECO:0007669"/>
    <property type="project" value="UniProtKB-KW"/>
</dbReference>
<proteinExistence type="predicted"/>
<dbReference type="Gene3D" id="3.40.50.1820">
    <property type="entry name" value="alpha/beta hydrolase"/>
    <property type="match status" value="1"/>
</dbReference>
<keyword evidence="3" id="KW-0378">Hydrolase</keyword>
<dbReference type="RefSeq" id="WP_200393301.1">
    <property type="nucleotide sequence ID" value="NZ_CP066831.1"/>
</dbReference>
<accession>A0A7T7KTG8</accession>
<dbReference type="Pfam" id="PF01738">
    <property type="entry name" value="DLH"/>
    <property type="match status" value="1"/>
</dbReference>
<dbReference type="Gene3D" id="1.10.10.800">
    <property type="match status" value="1"/>
</dbReference>
<dbReference type="PANTHER" id="PTHR47751">
    <property type="entry name" value="SUPERFAMILY HYDROLASE, PUTATIVE (AFU_ORTHOLOGUE AFUA_2G16580)-RELATED"/>
    <property type="match status" value="1"/>
</dbReference>